<keyword evidence="8 11" id="KW-1133">Transmembrane helix</keyword>
<keyword evidence="10 11" id="KW-0472">Membrane</keyword>
<dbReference type="CDD" id="cd00082">
    <property type="entry name" value="HisKA"/>
    <property type="match status" value="1"/>
</dbReference>
<dbReference type="Pfam" id="PF02518">
    <property type="entry name" value="HATPase_c"/>
    <property type="match status" value="1"/>
</dbReference>
<dbReference type="PRINTS" id="PR00344">
    <property type="entry name" value="BCTRLSENSOR"/>
</dbReference>
<feature type="transmembrane region" description="Helical" evidence="11">
    <location>
        <begin position="155"/>
        <end position="178"/>
    </location>
</feature>
<dbReference type="InterPro" id="IPR003594">
    <property type="entry name" value="HATPase_dom"/>
</dbReference>
<evidence type="ECO:0000256" key="10">
    <source>
        <dbReference type="ARBA" id="ARBA00023136"/>
    </source>
</evidence>
<keyword evidence="4" id="KW-0597">Phosphoprotein</keyword>
<keyword evidence="5" id="KW-0808">Transferase</keyword>
<dbReference type="EMBL" id="BAAAQX010000011">
    <property type="protein sequence ID" value="GAA2209165.1"/>
    <property type="molecule type" value="Genomic_DNA"/>
</dbReference>
<gene>
    <name evidence="14" type="ORF">GCM10009850_046230</name>
</gene>
<dbReference type="PROSITE" id="PS50885">
    <property type="entry name" value="HAMP"/>
    <property type="match status" value="1"/>
</dbReference>
<dbReference type="InterPro" id="IPR050428">
    <property type="entry name" value="TCS_sensor_his_kinase"/>
</dbReference>
<evidence type="ECO:0000256" key="7">
    <source>
        <dbReference type="ARBA" id="ARBA00022777"/>
    </source>
</evidence>
<evidence type="ECO:0000259" key="13">
    <source>
        <dbReference type="PROSITE" id="PS50885"/>
    </source>
</evidence>
<dbReference type="InterPro" id="IPR003661">
    <property type="entry name" value="HisK_dim/P_dom"/>
</dbReference>
<evidence type="ECO:0000313" key="15">
    <source>
        <dbReference type="Proteomes" id="UP001499843"/>
    </source>
</evidence>
<accession>A0ABN3CIE5</accession>
<protein>
    <recommendedName>
        <fullName evidence="3">histidine kinase</fullName>
        <ecNumber evidence="3">2.7.13.3</ecNumber>
    </recommendedName>
</protein>
<dbReference type="GO" id="GO:0016301">
    <property type="term" value="F:kinase activity"/>
    <property type="evidence" value="ECO:0007669"/>
    <property type="project" value="UniProtKB-KW"/>
</dbReference>
<proteinExistence type="predicted"/>
<name>A0ABN3CIE5_9ACTN</name>
<dbReference type="Pfam" id="PF00672">
    <property type="entry name" value="HAMP"/>
    <property type="match status" value="1"/>
</dbReference>
<sequence>MKRATWSIRARMTIAATLAAVLLCVITAWLVLHHRRDDELEHRFRHVYGANLELVHRFAHRAVPSLIQVRDVSGAQLVKPDGQVVSATARLLGQPRMAAFVPAPRSASLDRTMCDVPAFPRQCMIVAAIWVPAPGGDLVAYSALPRPPWYLSEMLLAQLVAGSVILLGLVALGTYQLVGRTLRPVEAMTAELAEITATDLGHRVPVPGHHDEIRYLATVVNDTLELLEAALRRERRFTSDASHDLRAPLTGARLRLEEALMDPGGVDWPCMAKELLCDVERQQAIAEDILTLARLDADRSPHHERTDLAELTRAELGRRLPGRVAVRTDLEPGVFVSCDRLLMGRLLTNLLDNAQRHAATVVSVVVRAEDDTAVLAVADDGGGIAPEHREIVFERFARLPESRSRDAKGTGLGLAICREIAQTHRGSLAVEDPGRGTCLVLRLPLLPG</sequence>
<dbReference type="Proteomes" id="UP001499843">
    <property type="component" value="Unassembled WGS sequence"/>
</dbReference>
<dbReference type="InterPro" id="IPR004358">
    <property type="entry name" value="Sig_transdc_His_kin-like_C"/>
</dbReference>
<evidence type="ECO:0000256" key="11">
    <source>
        <dbReference type="SAM" id="Phobius"/>
    </source>
</evidence>
<feature type="transmembrane region" description="Helical" evidence="11">
    <location>
        <begin position="12"/>
        <end position="32"/>
    </location>
</feature>
<dbReference type="SUPFAM" id="SSF55874">
    <property type="entry name" value="ATPase domain of HSP90 chaperone/DNA topoisomerase II/histidine kinase"/>
    <property type="match status" value="1"/>
</dbReference>
<evidence type="ECO:0000256" key="9">
    <source>
        <dbReference type="ARBA" id="ARBA00023012"/>
    </source>
</evidence>
<reference evidence="14 15" key="1">
    <citation type="journal article" date="2019" name="Int. J. Syst. Evol. Microbiol.">
        <title>The Global Catalogue of Microorganisms (GCM) 10K type strain sequencing project: providing services to taxonomists for standard genome sequencing and annotation.</title>
        <authorList>
            <consortium name="The Broad Institute Genomics Platform"/>
            <consortium name="The Broad Institute Genome Sequencing Center for Infectious Disease"/>
            <person name="Wu L."/>
            <person name="Ma J."/>
        </authorList>
    </citation>
    <scope>NUCLEOTIDE SEQUENCE [LARGE SCALE GENOMIC DNA]</scope>
    <source>
        <strain evidence="14 15">JCM 16114</strain>
    </source>
</reference>
<dbReference type="CDD" id="cd06225">
    <property type="entry name" value="HAMP"/>
    <property type="match status" value="1"/>
</dbReference>
<evidence type="ECO:0000313" key="14">
    <source>
        <dbReference type="EMBL" id="GAA2209165.1"/>
    </source>
</evidence>
<comment type="caution">
    <text evidence="14">The sequence shown here is derived from an EMBL/GenBank/DDBJ whole genome shotgun (WGS) entry which is preliminary data.</text>
</comment>
<dbReference type="PROSITE" id="PS50109">
    <property type="entry name" value="HIS_KIN"/>
    <property type="match status" value="1"/>
</dbReference>
<dbReference type="RefSeq" id="WP_344478014.1">
    <property type="nucleotide sequence ID" value="NZ_BAAAQX010000011.1"/>
</dbReference>
<dbReference type="EC" id="2.7.13.3" evidence="3"/>
<keyword evidence="15" id="KW-1185">Reference proteome</keyword>
<evidence type="ECO:0000256" key="5">
    <source>
        <dbReference type="ARBA" id="ARBA00022679"/>
    </source>
</evidence>
<dbReference type="SMART" id="SM00304">
    <property type="entry name" value="HAMP"/>
    <property type="match status" value="1"/>
</dbReference>
<dbReference type="InterPro" id="IPR003660">
    <property type="entry name" value="HAMP_dom"/>
</dbReference>
<evidence type="ECO:0000256" key="6">
    <source>
        <dbReference type="ARBA" id="ARBA00022692"/>
    </source>
</evidence>
<dbReference type="PANTHER" id="PTHR45436">
    <property type="entry name" value="SENSOR HISTIDINE KINASE YKOH"/>
    <property type="match status" value="1"/>
</dbReference>
<evidence type="ECO:0000256" key="8">
    <source>
        <dbReference type="ARBA" id="ARBA00022989"/>
    </source>
</evidence>
<dbReference type="CDD" id="cd00075">
    <property type="entry name" value="HATPase"/>
    <property type="match status" value="1"/>
</dbReference>
<evidence type="ECO:0000259" key="12">
    <source>
        <dbReference type="PROSITE" id="PS50109"/>
    </source>
</evidence>
<keyword evidence="7 14" id="KW-0418">Kinase</keyword>
<organism evidence="14 15">
    <name type="scientific">Nonomuraea monospora</name>
    <dbReference type="NCBI Taxonomy" id="568818"/>
    <lineage>
        <taxon>Bacteria</taxon>
        <taxon>Bacillati</taxon>
        <taxon>Actinomycetota</taxon>
        <taxon>Actinomycetes</taxon>
        <taxon>Streptosporangiales</taxon>
        <taxon>Streptosporangiaceae</taxon>
        <taxon>Nonomuraea</taxon>
    </lineage>
</organism>
<comment type="catalytic activity">
    <reaction evidence="1">
        <text>ATP + protein L-histidine = ADP + protein N-phospho-L-histidine.</text>
        <dbReference type="EC" id="2.7.13.3"/>
    </reaction>
</comment>
<dbReference type="Gene3D" id="1.10.287.130">
    <property type="match status" value="1"/>
</dbReference>
<evidence type="ECO:0000256" key="2">
    <source>
        <dbReference type="ARBA" id="ARBA00004236"/>
    </source>
</evidence>
<evidence type="ECO:0000256" key="3">
    <source>
        <dbReference type="ARBA" id="ARBA00012438"/>
    </source>
</evidence>
<dbReference type="SMART" id="SM00387">
    <property type="entry name" value="HATPase_c"/>
    <property type="match status" value="1"/>
</dbReference>
<feature type="domain" description="HAMP" evidence="13">
    <location>
        <begin position="179"/>
        <end position="232"/>
    </location>
</feature>
<keyword evidence="9" id="KW-0902">Two-component regulatory system</keyword>
<dbReference type="InterPro" id="IPR005467">
    <property type="entry name" value="His_kinase_dom"/>
</dbReference>
<dbReference type="PANTHER" id="PTHR45436:SF5">
    <property type="entry name" value="SENSOR HISTIDINE KINASE TRCS"/>
    <property type="match status" value="1"/>
</dbReference>
<feature type="domain" description="Histidine kinase" evidence="12">
    <location>
        <begin position="240"/>
        <end position="447"/>
    </location>
</feature>
<evidence type="ECO:0000256" key="1">
    <source>
        <dbReference type="ARBA" id="ARBA00000085"/>
    </source>
</evidence>
<dbReference type="Pfam" id="PF00512">
    <property type="entry name" value="HisKA"/>
    <property type="match status" value="1"/>
</dbReference>
<dbReference type="SMART" id="SM00388">
    <property type="entry name" value="HisKA"/>
    <property type="match status" value="1"/>
</dbReference>
<evidence type="ECO:0000256" key="4">
    <source>
        <dbReference type="ARBA" id="ARBA00022553"/>
    </source>
</evidence>
<comment type="subcellular location">
    <subcellularLocation>
        <location evidence="2">Cell membrane</location>
    </subcellularLocation>
</comment>
<dbReference type="InterPro" id="IPR036097">
    <property type="entry name" value="HisK_dim/P_sf"/>
</dbReference>
<dbReference type="InterPro" id="IPR036890">
    <property type="entry name" value="HATPase_C_sf"/>
</dbReference>
<dbReference type="Gene3D" id="3.30.565.10">
    <property type="entry name" value="Histidine kinase-like ATPase, C-terminal domain"/>
    <property type="match status" value="1"/>
</dbReference>
<keyword evidence="6 11" id="KW-0812">Transmembrane</keyword>
<dbReference type="SUPFAM" id="SSF47384">
    <property type="entry name" value="Homodimeric domain of signal transducing histidine kinase"/>
    <property type="match status" value="1"/>
</dbReference>